<evidence type="ECO:0000313" key="3">
    <source>
        <dbReference type="Proteomes" id="UP001460270"/>
    </source>
</evidence>
<dbReference type="PANTHER" id="PTHR47331:SF1">
    <property type="entry name" value="GAG-LIKE PROTEIN"/>
    <property type="match status" value="1"/>
</dbReference>
<dbReference type="Proteomes" id="UP001460270">
    <property type="component" value="Unassembled WGS sequence"/>
</dbReference>
<dbReference type="PANTHER" id="PTHR47331">
    <property type="entry name" value="PHD-TYPE DOMAIN-CONTAINING PROTEIN"/>
    <property type="match status" value="1"/>
</dbReference>
<sequence length="153" mass="17273">MLVKVGRRTEKRRFIARRGKPYELLSDQGTNFKGGSRELREAFLALEPTVKEQLSSQQIRFQFNPPNAPHFGGSWEREVRSVKTALRTTLGDQSVPDEVLRTLLIEVEGILNSRPLGYVSSDLADPDPVTPNCLLMGGRTLPFLKWFILSQSC</sequence>
<dbReference type="Gene3D" id="3.30.420.10">
    <property type="entry name" value="Ribonuclease H-like superfamily/Ribonuclease H"/>
    <property type="match status" value="1"/>
</dbReference>
<dbReference type="SUPFAM" id="SSF53098">
    <property type="entry name" value="Ribonuclease H-like"/>
    <property type="match status" value="1"/>
</dbReference>
<dbReference type="GO" id="GO:0015074">
    <property type="term" value="P:DNA integration"/>
    <property type="evidence" value="ECO:0007669"/>
    <property type="project" value="InterPro"/>
</dbReference>
<dbReference type="PROSITE" id="PS50994">
    <property type="entry name" value="INTEGRASE"/>
    <property type="match status" value="1"/>
</dbReference>
<evidence type="ECO:0000259" key="1">
    <source>
        <dbReference type="PROSITE" id="PS50994"/>
    </source>
</evidence>
<keyword evidence="3" id="KW-1185">Reference proteome</keyword>
<evidence type="ECO:0000313" key="2">
    <source>
        <dbReference type="EMBL" id="KAK7930593.1"/>
    </source>
</evidence>
<gene>
    <name evidence="2" type="ORF">WMY93_006988</name>
</gene>
<dbReference type="AlphaFoldDB" id="A0AAW0PLI7"/>
<dbReference type="InterPro" id="IPR036397">
    <property type="entry name" value="RNaseH_sf"/>
</dbReference>
<proteinExistence type="predicted"/>
<dbReference type="EMBL" id="JBBPFD010000004">
    <property type="protein sequence ID" value="KAK7930593.1"/>
    <property type="molecule type" value="Genomic_DNA"/>
</dbReference>
<protein>
    <recommendedName>
        <fullName evidence="1">Integrase catalytic domain-containing protein</fullName>
    </recommendedName>
</protein>
<organism evidence="2 3">
    <name type="scientific">Mugilogobius chulae</name>
    <name type="common">yellowstripe goby</name>
    <dbReference type="NCBI Taxonomy" id="88201"/>
    <lineage>
        <taxon>Eukaryota</taxon>
        <taxon>Metazoa</taxon>
        <taxon>Chordata</taxon>
        <taxon>Craniata</taxon>
        <taxon>Vertebrata</taxon>
        <taxon>Euteleostomi</taxon>
        <taxon>Actinopterygii</taxon>
        <taxon>Neopterygii</taxon>
        <taxon>Teleostei</taxon>
        <taxon>Neoteleostei</taxon>
        <taxon>Acanthomorphata</taxon>
        <taxon>Gobiaria</taxon>
        <taxon>Gobiiformes</taxon>
        <taxon>Gobioidei</taxon>
        <taxon>Gobiidae</taxon>
        <taxon>Gobionellinae</taxon>
        <taxon>Mugilogobius</taxon>
    </lineage>
</organism>
<dbReference type="GO" id="GO:0003676">
    <property type="term" value="F:nucleic acid binding"/>
    <property type="evidence" value="ECO:0007669"/>
    <property type="project" value="InterPro"/>
</dbReference>
<name>A0AAW0PLI7_9GOBI</name>
<accession>A0AAW0PLI7</accession>
<dbReference type="InterPro" id="IPR001584">
    <property type="entry name" value="Integrase_cat-core"/>
</dbReference>
<comment type="caution">
    <text evidence="2">The sequence shown here is derived from an EMBL/GenBank/DDBJ whole genome shotgun (WGS) entry which is preliminary data.</text>
</comment>
<reference evidence="3" key="1">
    <citation type="submission" date="2024-04" db="EMBL/GenBank/DDBJ databases">
        <title>Salinicola lusitanus LLJ914,a marine bacterium isolated from the Okinawa Trough.</title>
        <authorList>
            <person name="Li J."/>
        </authorList>
    </citation>
    <scope>NUCLEOTIDE SEQUENCE [LARGE SCALE GENOMIC DNA]</scope>
</reference>
<dbReference type="InterPro" id="IPR012337">
    <property type="entry name" value="RNaseH-like_sf"/>
</dbReference>
<feature type="domain" description="Integrase catalytic" evidence="1">
    <location>
        <begin position="1"/>
        <end position="139"/>
    </location>
</feature>